<dbReference type="EMBL" id="LN609528">
    <property type="protein sequence ID" value="CEF65295.1"/>
    <property type="molecule type" value="Genomic_DNA"/>
</dbReference>
<dbReference type="InterPro" id="IPR018338">
    <property type="entry name" value="Carbonic_anhydrase_a-class_CS"/>
</dbReference>
<reference evidence="8" key="2">
    <citation type="submission" date="2020-12" db="UniProtKB">
        <authorList>
            <consortium name="WormBaseParasite"/>
        </authorList>
    </citation>
    <scope>IDENTIFICATION</scope>
</reference>
<evidence type="ECO:0000313" key="7">
    <source>
        <dbReference type="Proteomes" id="UP000035682"/>
    </source>
</evidence>
<dbReference type="EC" id="4.2.1.1" evidence="4"/>
<name>A0A090LCS7_STRRB</name>
<comment type="catalytic activity">
    <reaction evidence="4">
        <text>hydrogencarbonate + H(+) = CO2 + H2O</text>
        <dbReference type="Rhea" id="RHEA:10748"/>
        <dbReference type="ChEBI" id="CHEBI:15377"/>
        <dbReference type="ChEBI" id="CHEBI:15378"/>
        <dbReference type="ChEBI" id="CHEBI:16526"/>
        <dbReference type="ChEBI" id="CHEBI:17544"/>
        <dbReference type="EC" id="4.2.1.1"/>
    </reaction>
</comment>
<dbReference type="CDD" id="cd00326">
    <property type="entry name" value="alpha_CA"/>
    <property type="match status" value="1"/>
</dbReference>
<sequence>MSFFNNLTAQLKNLQPNIAQVVEKANQAKQNLVPIINKCTQQIDAISKLLPVPNSTKQSPIDLLPISTVFDPSFENSTFTYNYNEICQIIVKNTGAAISLCYPETNNIDFVSSLFPEQQYHLEQIDFHWGTEPMNGSEHTVAGVGYAGEIHFIHRNIKYPSLEIASKQQDGIIGIAVFLNESHDDNLNLIPLMNVISHVTYCDTQCTLQNFRATGFLPSLEKAREFWVYDGSETTSPYRPMKWIVFRATIGISSGQLERFRQLKGTRSEEEVEKELITIRPIQPLNSRMIKSSFKSVAQATLDGLV</sequence>
<dbReference type="RefSeq" id="XP_024504496.1">
    <property type="nucleotide sequence ID" value="XM_024650750.1"/>
</dbReference>
<dbReference type="WBParaSite" id="SRAE_1000354800.1">
    <property type="protein sequence ID" value="SRAE_1000354800.1"/>
    <property type="gene ID" value="WBGene00260165"/>
</dbReference>
<dbReference type="eggNOG" id="KOG0382">
    <property type="taxonomic scope" value="Eukaryota"/>
</dbReference>
<dbReference type="Proteomes" id="UP000035682">
    <property type="component" value="Unplaced"/>
</dbReference>
<dbReference type="OMA" id="YRETVQW"/>
<dbReference type="WormBase" id="SRAE_1000354800">
    <property type="protein sequence ID" value="SRP06657"/>
    <property type="gene ID" value="WBGene00260165"/>
</dbReference>
<dbReference type="PANTHER" id="PTHR18952">
    <property type="entry name" value="CARBONIC ANHYDRASE"/>
    <property type="match status" value="1"/>
</dbReference>
<comment type="similarity">
    <text evidence="1 4">Belongs to the alpha-carbonic anhydrase family.</text>
</comment>
<evidence type="ECO:0000259" key="5">
    <source>
        <dbReference type="PROSITE" id="PS51144"/>
    </source>
</evidence>
<dbReference type="InterPro" id="IPR023561">
    <property type="entry name" value="Carbonic_anhydrase_a-class"/>
</dbReference>
<keyword evidence="4" id="KW-0456">Lyase</keyword>
<evidence type="ECO:0000256" key="2">
    <source>
        <dbReference type="ARBA" id="ARBA00022723"/>
    </source>
</evidence>
<dbReference type="PANTHER" id="PTHR18952:SF176">
    <property type="entry name" value="CARBONIC ANHYDRASE"/>
    <property type="match status" value="1"/>
</dbReference>
<comment type="cofactor">
    <cofactor evidence="4">
        <name>Zn(2+)</name>
        <dbReference type="ChEBI" id="CHEBI:29105"/>
    </cofactor>
</comment>
<dbReference type="GO" id="GO:0005737">
    <property type="term" value="C:cytoplasm"/>
    <property type="evidence" value="ECO:0007669"/>
    <property type="project" value="TreeGrafter"/>
</dbReference>
<proteinExistence type="inferred from homology"/>
<accession>A0A090LCS7</accession>
<dbReference type="OrthoDB" id="429145at2759"/>
<dbReference type="Gene3D" id="3.10.200.10">
    <property type="entry name" value="Alpha carbonic anhydrase"/>
    <property type="match status" value="1"/>
</dbReference>
<evidence type="ECO:0000256" key="4">
    <source>
        <dbReference type="RuleBase" id="RU367011"/>
    </source>
</evidence>
<comment type="function">
    <text evidence="4">Reversible hydration of carbon dioxide.</text>
</comment>
<evidence type="ECO:0000256" key="3">
    <source>
        <dbReference type="ARBA" id="ARBA00022833"/>
    </source>
</evidence>
<dbReference type="SMART" id="SM01057">
    <property type="entry name" value="Carb_anhydrase"/>
    <property type="match status" value="1"/>
</dbReference>
<evidence type="ECO:0000313" key="6">
    <source>
        <dbReference type="EMBL" id="CEF65295.1"/>
    </source>
</evidence>
<evidence type="ECO:0000256" key="1">
    <source>
        <dbReference type="ARBA" id="ARBA00010718"/>
    </source>
</evidence>
<dbReference type="STRING" id="34506.A0A090LCS7"/>
<organism evidence="6">
    <name type="scientific">Strongyloides ratti</name>
    <name type="common">Parasitic roundworm</name>
    <dbReference type="NCBI Taxonomy" id="34506"/>
    <lineage>
        <taxon>Eukaryota</taxon>
        <taxon>Metazoa</taxon>
        <taxon>Ecdysozoa</taxon>
        <taxon>Nematoda</taxon>
        <taxon>Chromadorea</taxon>
        <taxon>Rhabditida</taxon>
        <taxon>Tylenchina</taxon>
        <taxon>Panagrolaimomorpha</taxon>
        <taxon>Strongyloidoidea</taxon>
        <taxon>Strongyloididae</taxon>
        <taxon>Strongyloides</taxon>
    </lineage>
</organism>
<dbReference type="PROSITE" id="PS00162">
    <property type="entry name" value="ALPHA_CA_1"/>
    <property type="match status" value="1"/>
</dbReference>
<protein>
    <recommendedName>
        <fullName evidence="4">Carbonic anhydrase</fullName>
        <ecNumber evidence="4">4.2.1.1</ecNumber>
    </recommendedName>
</protein>
<dbReference type="PROSITE" id="PS51144">
    <property type="entry name" value="ALPHA_CA_2"/>
    <property type="match status" value="1"/>
</dbReference>
<reference evidence="6 7" key="1">
    <citation type="submission" date="2014-09" db="EMBL/GenBank/DDBJ databases">
        <authorList>
            <person name="Martin A.A."/>
        </authorList>
    </citation>
    <scope>NUCLEOTIDE SEQUENCE</scope>
    <source>
        <strain evidence="7">ED321</strain>
        <strain evidence="6">ED321 Heterogonic</strain>
    </source>
</reference>
<dbReference type="InterPro" id="IPR001148">
    <property type="entry name" value="CA_dom"/>
</dbReference>
<keyword evidence="7" id="KW-1185">Reference proteome</keyword>
<dbReference type="SUPFAM" id="SSF51069">
    <property type="entry name" value="Carbonic anhydrase"/>
    <property type="match status" value="1"/>
</dbReference>
<dbReference type="Pfam" id="PF00194">
    <property type="entry name" value="Carb_anhydrase"/>
    <property type="match status" value="1"/>
</dbReference>
<dbReference type="CTD" id="36377660"/>
<dbReference type="GO" id="GO:0008270">
    <property type="term" value="F:zinc ion binding"/>
    <property type="evidence" value="ECO:0007669"/>
    <property type="project" value="UniProtKB-UniRule"/>
</dbReference>
<dbReference type="GO" id="GO:0004089">
    <property type="term" value="F:carbonate dehydratase activity"/>
    <property type="evidence" value="ECO:0007669"/>
    <property type="project" value="UniProtKB-UniRule"/>
</dbReference>
<feature type="domain" description="Alpha-carbonic anhydrase" evidence="5">
    <location>
        <begin position="37"/>
        <end position="294"/>
    </location>
</feature>
<dbReference type="GeneID" id="36377660"/>
<keyword evidence="2 4" id="KW-0479">Metal-binding</keyword>
<evidence type="ECO:0000313" key="8">
    <source>
        <dbReference type="WBParaSite" id="SRAE_1000354800.1"/>
    </source>
</evidence>
<evidence type="ECO:0000313" key="9">
    <source>
        <dbReference type="WormBase" id="SRAE_1000354800"/>
    </source>
</evidence>
<keyword evidence="3 4" id="KW-0862">Zinc</keyword>
<gene>
    <name evidence="6 8 9" type="ORF">SRAE_1000354800</name>
</gene>
<dbReference type="InterPro" id="IPR036398">
    <property type="entry name" value="CA_dom_sf"/>
</dbReference>
<dbReference type="AlphaFoldDB" id="A0A090LCS7"/>